<keyword evidence="1" id="KW-0472">Membrane</keyword>
<organism evidence="2 3">
    <name type="scientific">Littorina saxatilis</name>
    <dbReference type="NCBI Taxonomy" id="31220"/>
    <lineage>
        <taxon>Eukaryota</taxon>
        <taxon>Metazoa</taxon>
        <taxon>Spiralia</taxon>
        <taxon>Lophotrochozoa</taxon>
        <taxon>Mollusca</taxon>
        <taxon>Gastropoda</taxon>
        <taxon>Caenogastropoda</taxon>
        <taxon>Littorinimorpha</taxon>
        <taxon>Littorinoidea</taxon>
        <taxon>Littorinidae</taxon>
        <taxon>Littorina</taxon>
    </lineage>
</organism>
<sequence length="334" mass="39286">MSFIARCFRLMRRYAKYLVKDEGRKAGEPAGMQDYMERQLTELHYVAVNNEFPSKFIAFALTVLLAILLPYLHIGVLYMKLWAPDKPQIDRWGCTCSCFDTIFRGGYENPGMVTYKHVFFLIVTGGYENPGMVTYKHVYFNSTSSTLKIWIFTALFLLLFYESLRYLVFLVRSGAPLRRSMLLLYFVNLYPHYYSWWSFFSYYNEELYTYFNHHFVFTVTELIVTAIILSLCNRDNPVASWKIATIFTISLVHVIVSGMDQFIFHVLKGQGHSFQNVRDVGLMIPDLLHLLIPLRVFYQQAQRQKLRFIEMCYKEEIILMFVFISIGTILGRLI</sequence>
<keyword evidence="1" id="KW-0812">Transmembrane</keyword>
<feature type="transmembrane region" description="Helical" evidence="1">
    <location>
        <begin position="149"/>
        <end position="170"/>
    </location>
</feature>
<feature type="transmembrane region" description="Helical" evidence="1">
    <location>
        <begin position="56"/>
        <end position="78"/>
    </location>
</feature>
<name>A0AAN9APW3_9CAEN</name>
<feature type="transmembrane region" description="Helical" evidence="1">
    <location>
        <begin position="317"/>
        <end position="333"/>
    </location>
</feature>
<proteinExistence type="predicted"/>
<dbReference type="Proteomes" id="UP001374579">
    <property type="component" value="Unassembled WGS sequence"/>
</dbReference>
<evidence type="ECO:0000313" key="2">
    <source>
        <dbReference type="EMBL" id="KAK7090639.1"/>
    </source>
</evidence>
<dbReference type="PANTHER" id="PTHR39074">
    <property type="entry name" value="AGAP007547-PA"/>
    <property type="match status" value="1"/>
</dbReference>
<protein>
    <submittedName>
        <fullName evidence="2">Uncharacterized protein</fullName>
    </submittedName>
</protein>
<dbReference type="AlphaFoldDB" id="A0AAN9APW3"/>
<evidence type="ECO:0000313" key="3">
    <source>
        <dbReference type="Proteomes" id="UP001374579"/>
    </source>
</evidence>
<gene>
    <name evidence="2" type="ORF">V1264_010406</name>
</gene>
<feature type="transmembrane region" description="Helical" evidence="1">
    <location>
        <begin position="182"/>
        <end position="203"/>
    </location>
</feature>
<keyword evidence="3" id="KW-1185">Reference proteome</keyword>
<dbReference type="EMBL" id="JBAMIC010000024">
    <property type="protein sequence ID" value="KAK7090639.1"/>
    <property type="molecule type" value="Genomic_DNA"/>
</dbReference>
<feature type="transmembrane region" description="Helical" evidence="1">
    <location>
        <begin position="279"/>
        <end position="297"/>
    </location>
</feature>
<feature type="transmembrane region" description="Helical" evidence="1">
    <location>
        <begin position="215"/>
        <end position="232"/>
    </location>
</feature>
<keyword evidence="1" id="KW-1133">Transmembrane helix</keyword>
<accession>A0AAN9APW3</accession>
<evidence type="ECO:0000256" key="1">
    <source>
        <dbReference type="SAM" id="Phobius"/>
    </source>
</evidence>
<comment type="caution">
    <text evidence="2">The sequence shown here is derived from an EMBL/GenBank/DDBJ whole genome shotgun (WGS) entry which is preliminary data.</text>
</comment>
<dbReference type="PANTHER" id="PTHR39074:SF1">
    <property type="entry name" value="AGAP007547-PA"/>
    <property type="match status" value="1"/>
</dbReference>
<feature type="transmembrane region" description="Helical" evidence="1">
    <location>
        <begin position="244"/>
        <end position="267"/>
    </location>
</feature>
<reference evidence="2 3" key="1">
    <citation type="submission" date="2024-02" db="EMBL/GenBank/DDBJ databases">
        <title>Chromosome-scale genome assembly of the rough periwinkle Littorina saxatilis.</title>
        <authorList>
            <person name="De Jode A."/>
            <person name="Faria R."/>
            <person name="Formenti G."/>
            <person name="Sims Y."/>
            <person name="Smith T.P."/>
            <person name="Tracey A."/>
            <person name="Wood J.M.D."/>
            <person name="Zagrodzka Z.B."/>
            <person name="Johannesson K."/>
            <person name="Butlin R.K."/>
            <person name="Leder E.H."/>
        </authorList>
    </citation>
    <scope>NUCLEOTIDE SEQUENCE [LARGE SCALE GENOMIC DNA]</scope>
    <source>
        <strain evidence="2">Snail1</strain>
        <tissue evidence="2">Muscle</tissue>
    </source>
</reference>